<evidence type="ECO:0000256" key="1">
    <source>
        <dbReference type="SAM" id="Phobius"/>
    </source>
</evidence>
<feature type="transmembrane region" description="Helical" evidence="1">
    <location>
        <begin position="14"/>
        <end position="37"/>
    </location>
</feature>
<proteinExistence type="predicted"/>
<dbReference type="SUPFAM" id="SSF54236">
    <property type="entry name" value="Ubiquitin-like"/>
    <property type="match status" value="1"/>
</dbReference>
<dbReference type="Proteomes" id="UP001177023">
    <property type="component" value="Unassembled WGS sequence"/>
</dbReference>
<feature type="transmembrane region" description="Helical" evidence="1">
    <location>
        <begin position="84"/>
        <end position="107"/>
    </location>
</feature>
<dbReference type="Pfam" id="PF10318">
    <property type="entry name" value="7TM_GPCR_Srh"/>
    <property type="match status" value="1"/>
</dbReference>
<name>A0AA36CM99_9BILA</name>
<dbReference type="AlphaFoldDB" id="A0AA36CM99"/>
<keyword evidence="1" id="KW-0812">Transmembrane</keyword>
<accession>A0AA36CM99</accession>
<dbReference type="PROSITE" id="PS50053">
    <property type="entry name" value="UBIQUITIN_2"/>
    <property type="match status" value="1"/>
</dbReference>
<dbReference type="Pfam" id="PF00240">
    <property type="entry name" value="ubiquitin"/>
    <property type="match status" value="1"/>
</dbReference>
<evidence type="ECO:0000313" key="3">
    <source>
        <dbReference type="EMBL" id="CAJ0570965.1"/>
    </source>
</evidence>
<evidence type="ECO:0000259" key="2">
    <source>
        <dbReference type="PROSITE" id="PS50053"/>
    </source>
</evidence>
<gene>
    <name evidence="3" type="ORF">MSPICULIGERA_LOCUS9394</name>
</gene>
<dbReference type="InterPro" id="IPR000626">
    <property type="entry name" value="Ubiquitin-like_dom"/>
</dbReference>
<feature type="transmembrane region" description="Helical" evidence="1">
    <location>
        <begin position="128"/>
        <end position="149"/>
    </location>
</feature>
<comment type="caution">
    <text evidence="3">The sequence shown here is derived from an EMBL/GenBank/DDBJ whole genome shotgun (WGS) entry which is preliminary data.</text>
</comment>
<reference evidence="3" key="1">
    <citation type="submission" date="2023-06" db="EMBL/GenBank/DDBJ databases">
        <authorList>
            <person name="Delattre M."/>
        </authorList>
    </citation>
    <scope>NUCLEOTIDE SEQUENCE</scope>
    <source>
        <strain evidence="3">AF72</strain>
    </source>
</reference>
<dbReference type="InterPro" id="IPR029071">
    <property type="entry name" value="Ubiquitin-like_domsf"/>
</dbReference>
<keyword evidence="1" id="KW-0472">Membrane</keyword>
<protein>
    <recommendedName>
        <fullName evidence="2">Ubiquitin-like domain-containing protein</fullName>
    </recommendedName>
</protein>
<dbReference type="InterPro" id="IPR019422">
    <property type="entry name" value="7TM_GPCR_serpentine_rcpt_Srh"/>
</dbReference>
<sequence>MTNWTYEDPTFYKAVYTGMAMIGVVVNFGTAALIVHASTPSMKEYSRLLLFYQSHPNYRFLLDVPDLWILDTTVEYIIAPLVAFSLATAYMCISFLSSGGCLIYHSFYLLNSRLDYMSDATRKMQKKLIINMLMQLCIPFLLLTVPWWFGSKIIAYDIEVPQSVPRLFFLINECHAIIGSLEIVYLTKPYREFVLGMVKPKRNLKAIVYNKSRRWAGHTFYVDVEEGATVGDFKNAVMHQTKIPPDEMWVVFGVTELKDNIQLFDVNIRDGYTLYVTPTTVEFPEYPNL</sequence>
<evidence type="ECO:0000313" key="4">
    <source>
        <dbReference type="Proteomes" id="UP001177023"/>
    </source>
</evidence>
<feature type="domain" description="Ubiquitin-like" evidence="2">
    <location>
        <begin position="204"/>
        <end position="276"/>
    </location>
</feature>
<keyword evidence="4" id="KW-1185">Reference proteome</keyword>
<dbReference type="EMBL" id="CATQJA010002518">
    <property type="protein sequence ID" value="CAJ0570965.1"/>
    <property type="molecule type" value="Genomic_DNA"/>
</dbReference>
<organism evidence="3 4">
    <name type="scientific">Mesorhabditis spiculigera</name>
    <dbReference type="NCBI Taxonomy" id="96644"/>
    <lineage>
        <taxon>Eukaryota</taxon>
        <taxon>Metazoa</taxon>
        <taxon>Ecdysozoa</taxon>
        <taxon>Nematoda</taxon>
        <taxon>Chromadorea</taxon>
        <taxon>Rhabditida</taxon>
        <taxon>Rhabditina</taxon>
        <taxon>Rhabditomorpha</taxon>
        <taxon>Rhabditoidea</taxon>
        <taxon>Rhabditidae</taxon>
        <taxon>Mesorhabditinae</taxon>
        <taxon>Mesorhabditis</taxon>
    </lineage>
</organism>
<dbReference type="CDD" id="cd17039">
    <property type="entry name" value="Ubl_ubiquitin_like"/>
    <property type="match status" value="1"/>
</dbReference>
<feature type="non-terminal residue" evidence="3">
    <location>
        <position position="1"/>
    </location>
</feature>
<dbReference type="Gene3D" id="3.10.20.90">
    <property type="entry name" value="Phosphatidylinositol 3-kinase Catalytic Subunit, Chain A, domain 1"/>
    <property type="match status" value="1"/>
</dbReference>
<keyword evidence="1" id="KW-1133">Transmembrane helix</keyword>